<dbReference type="EMBL" id="CP046522">
    <property type="protein sequence ID" value="QGU95105.1"/>
    <property type="molecule type" value="Genomic_DNA"/>
</dbReference>
<organism evidence="2 3">
    <name type="scientific">Clostridium bovifaecis</name>
    <dbReference type="NCBI Taxonomy" id="2184719"/>
    <lineage>
        <taxon>Bacteria</taxon>
        <taxon>Bacillati</taxon>
        <taxon>Bacillota</taxon>
        <taxon>Clostridia</taxon>
        <taxon>Eubacteriales</taxon>
        <taxon>Clostridiaceae</taxon>
        <taxon>Clostridium</taxon>
    </lineage>
</organism>
<proteinExistence type="predicted"/>
<dbReference type="Proteomes" id="UP000422764">
    <property type="component" value="Chromosome"/>
</dbReference>
<keyword evidence="1" id="KW-0472">Membrane</keyword>
<keyword evidence="1" id="KW-0812">Transmembrane</keyword>
<evidence type="ECO:0000256" key="1">
    <source>
        <dbReference type="SAM" id="Phobius"/>
    </source>
</evidence>
<sequence>MFWRFNRQALFQKVDLRLRKSIKSPQLLQVLYFILMILICLALETTLKGQIYNGITTFLVLDISNSERENLSLKERTDFYNTISRITRAIVCGFTAPLFYIAVLGNYAAIIYMMSTT</sequence>
<dbReference type="AlphaFoldDB" id="A0A6I6FBF0"/>
<keyword evidence="3" id="KW-1185">Reference proteome</keyword>
<name>A0A6I6FBF0_9CLOT</name>
<keyword evidence="1" id="KW-1133">Transmembrane helix</keyword>
<evidence type="ECO:0000313" key="3">
    <source>
        <dbReference type="Proteomes" id="UP000422764"/>
    </source>
</evidence>
<feature type="transmembrane region" description="Helical" evidence="1">
    <location>
        <begin position="89"/>
        <end position="114"/>
    </location>
</feature>
<gene>
    <name evidence="2" type="ORF">GOM49_08380</name>
</gene>
<accession>A0A6I6FBF0</accession>
<protein>
    <submittedName>
        <fullName evidence="2">Uncharacterized protein</fullName>
    </submittedName>
</protein>
<reference evidence="2 3" key="1">
    <citation type="submission" date="2019-12" db="EMBL/GenBank/DDBJ databases">
        <title>Genome sequenceing of Clostridium bovifaecis.</title>
        <authorList>
            <person name="Yao Y."/>
        </authorList>
    </citation>
    <scope>NUCLEOTIDE SEQUENCE [LARGE SCALE GENOMIC DNA]</scope>
    <source>
        <strain evidence="2 3">BXX</strain>
    </source>
</reference>
<feature type="transmembrane region" description="Helical" evidence="1">
    <location>
        <begin position="26"/>
        <end position="43"/>
    </location>
</feature>
<evidence type="ECO:0000313" key="2">
    <source>
        <dbReference type="EMBL" id="QGU95105.1"/>
    </source>
</evidence>